<keyword evidence="4" id="KW-1185">Reference proteome</keyword>
<accession>A0A402BHX6</accession>
<protein>
    <recommendedName>
        <fullName evidence="5">Hydrogenase expression protein</fullName>
    </recommendedName>
</protein>
<feature type="transmembrane region" description="Helical" evidence="2">
    <location>
        <begin position="413"/>
        <end position="431"/>
    </location>
</feature>
<feature type="transmembrane region" description="Helical" evidence="2">
    <location>
        <begin position="1057"/>
        <end position="1082"/>
    </location>
</feature>
<dbReference type="Pfam" id="PF00873">
    <property type="entry name" value="ACR_tran"/>
    <property type="match status" value="2"/>
</dbReference>
<dbReference type="SUPFAM" id="SSF82866">
    <property type="entry name" value="Multidrug efflux transporter AcrB transmembrane domain"/>
    <property type="match status" value="2"/>
</dbReference>
<sequence length="1112" mass="114361">MSFLSRISLANKSIVALITIAILIFGGITIPSIKQELFPSISFPTVSVVTVYQGASPSIVETDVTNPLEQNFQGIAGVQTLTSSSNEGSSLISVSFDYGTDLDKARQTLSQRISQAQSSLPSNVTPQVQSFSIGDLPIIQLAVTSDADAQTLATQLKQEVVPSLERIDGVGTVNVTGVRNQIVNITLDPAKLKSSGISSSQVQQALLANNLSIPAGDVTADGKTVPIKVGNTLKSLDDLNNLIVGSKSAAASTPGAGGAGATGGAGTTPGAGGAGAAGGAGSTPGAGGAGSFPGAGGAGSTGSTGSFPGAGSASAGAGAAIPTAAPTPVKLKDVAKVEEVLAPSTSLTRTNGKPSLGLSVVKTSNGNTVSISNAVHDQISDLKNKLGHNANISVISDQAPSISKSIQDLTREGLIGAAFAIIVILIFLLSIRSTLVTAISIPLSIVIALIGIYLGNYTLNILTLGGLTIAIGRVVDDSIVVLENIYRHLQQGESKDKAIPLAVREVSGAVTASTLTTVAVFLPIAFTGGIVGELFRSFSVAVTVALLASLFVALTIIPVLAYWFLKAPKPGKEIKTEKVSFLERGYTVLVRWVTGRAWKRAVTLVIALVILVITLGLTTRLQTNLFGSSGQNTYSVSMALPPATSLDTTDAAAKKVEDSLKNLPHLKTSQTIVGSGGLFASFTGGGGTNTATFSLVADDNADQAAFEKNLRNKLADLKSVATLTLSSGGGGFSSSNLEVDVKASDDKTLHDAAQQVKDEVSKISGLTDVASNLADAVPQIEVNVDPQKAAKYGMTAAQVAQNMRSIYSGTAAVTKITMDGTQRDVNIYVGTPATTVEKIRDLNIPTLTGSAKLGDMATVQSVNGPTKITHIDGTRTASINATITDTNVGAVSSNVQQRLSKLTLPNGATYSLGGVTSQQSDTFRNLLLAMAVAIMLVYCIMVATFRSLLQPLILLISIPFAATGSFVLLLITKTPLGAAALIGFLMLVGIVVTNAIVLLDLVRQYREQGMNAQEAVVEGGRHRLRPILMTAIATILALMPLALGFGGSGGFISQPLAIVVIGGLTTSTILTLLLVPTLYVIVESIRGRSGSKPVQTIDEPQTTEDPAPAPAL</sequence>
<dbReference type="PANTHER" id="PTHR32063">
    <property type="match status" value="1"/>
</dbReference>
<dbReference type="AlphaFoldDB" id="A0A402BHX6"/>
<dbReference type="GO" id="GO:0005886">
    <property type="term" value="C:plasma membrane"/>
    <property type="evidence" value="ECO:0007669"/>
    <property type="project" value="TreeGrafter"/>
</dbReference>
<dbReference type="Gene3D" id="3.30.70.1320">
    <property type="entry name" value="Multidrug efflux transporter AcrB pore domain like"/>
    <property type="match status" value="2"/>
</dbReference>
<feature type="transmembrane region" description="Helical" evidence="2">
    <location>
        <begin position="978"/>
        <end position="1002"/>
    </location>
</feature>
<feature type="transmembrane region" description="Helical" evidence="2">
    <location>
        <begin position="601"/>
        <end position="619"/>
    </location>
</feature>
<evidence type="ECO:0000256" key="2">
    <source>
        <dbReference type="SAM" id="Phobius"/>
    </source>
</evidence>
<feature type="transmembrane region" description="Helical" evidence="2">
    <location>
        <begin position="438"/>
        <end position="455"/>
    </location>
</feature>
<evidence type="ECO:0000256" key="1">
    <source>
        <dbReference type="SAM" id="MobiDB-lite"/>
    </source>
</evidence>
<feature type="transmembrane region" description="Helical" evidence="2">
    <location>
        <begin position="538"/>
        <end position="565"/>
    </location>
</feature>
<keyword evidence="2" id="KW-1133">Transmembrane helix</keyword>
<feature type="transmembrane region" description="Helical" evidence="2">
    <location>
        <begin position="926"/>
        <end position="945"/>
    </location>
</feature>
<dbReference type="Gene3D" id="3.30.70.1440">
    <property type="entry name" value="Multidrug efflux transporter AcrB pore domain"/>
    <property type="match status" value="1"/>
</dbReference>
<feature type="transmembrane region" description="Helical" evidence="2">
    <location>
        <begin position="952"/>
        <end position="972"/>
    </location>
</feature>
<name>A0A402BHX6_9CHLR</name>
<evidence type="ECO:0000313" key="4">
    <source>
        <dbReference type="Proteomes" id="UP000287171"/>
    </source>
</evidence>
<reference evidence="4" key="1">
    <citation type="submission" date="2018-12" db="EMBL/GenBank/DDBJ databases">
        <title>Tengunoibacter tsumagoiensis gen. nov., sp. nov., Dictyobacter kobayashii sp. nov., D. alpinus sp. nov., and D. joshuensis sp. nov. and description of Dictyobacteraceae fam. nov. within the order Ktedonobacterales isolated from Tengu-no-mugimeshi.</title>
        <authorList>
            <person name="Wang C.M."/>
            <person name="Zheng Y."/>
            <person name="Sakai Y."/>
            <person name="Toyoda A."/>
            <person name="Minakuchi Y."/>
            <person name="Abe K."/>
            <person name="Yokota A."/>
            <person name="Yabe S."/>
        </authorList>
    </citation>
    <scope>NUCLEOTIDE SEQUENCE [LARGE SCALE GENOMIC DNA]</scope>
    <source>
        <strain evidence="4">Uno16</strain>
    </source>
</reference>
<dbReference type="SUPFAM" id="SSF82714">
    <property type="entry name" value="Multidrug efflux transporter AcrB TolC docking domain, DN and DC subdomains"/>
    <property type="match status" value="2"/>
</dbReference>
<evidence type="ECO:0000313" key="3">
    <source>
        <dbReference type="EMBL" id="GCE30842.1"/>
    </source>
</evidence>
<keyword evidence="2" id="KW-0472">Membrane</keyword>
<dbReference type="Gene3D" id="3.30.2090.10">
    <property type="entry name" value="Multidrug efflux transporter AcrB TolC docking domain, DN and DC subdomains"/>
    <property type="match status" value="3"/>
</dbReference>
<feature type="transmembrane region" description="Helical" evidence="2">
    <location>
        <begin position="1027"/>
        <end position="1045"/>
    </location>
</feature>
<evidence type="ECO:0008006" key="5">
    <source>
        <dbReference type="Google" id="ProtNLM"/>
    </source>
</evidence>
<comment type="caution">
    <text evidence="3">The sequence shown here is derived from an EMBL/GenBank/DDBJ whole genome shotgun (WGS) entry which is preliminary data.</text>
</comment>
<proteinExistence type="predicted"/>
<feature type="transmembrane region" description="Helical" evidence="2">
    <location>
        <begin position="461"/>
        <end position="485"/>
    </location>
</feature>
<gene>
    <name evidence="3" type="ORF">KDA_63260</name>
</gene>
<dbReference type="PANTHER" id="PTHR32063:SF0">
    <property type="entry name" value="SWARMING MOTILITY PROTEIN SWRC"/>
    <property type="match status" value="1"/>
</dbReference>
<feature type="compositionally biased region" description="Polar residues" evidence="1">
    <location>
        <begin position="1092"/>
        <end position="1104"/>
    </location>
</feature>
<keyword evidence="2" id="KW-0812">Transmembrane</keyword>
<organism evidence="3 4">
    <name type="scientific">Dictyobacter alpinus</name>
    <dbReference type="NCBI Taxonomy" id="2014873"/>
    <lineage>
        <taxon>Bacteria</taxon>
        <taxon>Bacillati</taxon>
        <taxon>Chloroflexota</taxon>
        <taxon>Ktedonobacteria</taxon>
        <taxon>Ktedonobacterales</taxon>
        <taxon>Dictyobacteraceae</taxon>
        <taxon>Dictyobacter</taxon>
    </lineage>
</organism>
<dbReference type="Gene3D" id="3.30.70.1430">
    <property type="entry name" value="Multidrug efflux transporter AcrB pore domain"/>
    <property type="match status" value="2"/>
</dbReference>
<dbReference type="GO" id="GO:0042910">
    <property type="term" value="F:xenobiotic transmembrane transporter activity"/>
    <property type="evidence" value="ECO:0007669"/>
    <property type="project" value="TreeGrafter"/>
</dbReference>
<feature type="transmembrane region" description="Helical" evidence="2">
    <location>
        <begin position="506"/>
        <end position="526"/>
    </location>
</feature>
<dbReference type="Gene3D" id="1.20.1640.10">
    <property type="entry name" value="Multidrug efflux transporter AcrB transmembrane domain"/>
    <property type="match status" value="3"/>
</dbReference>
<dbReference type="RefSeq" id="WP_246039293.1">
    <property type="nucleotide sequence ID" value="NZ_BIFT01000002.1"/>
</dbReference>
<dbReference type="EMBL" id="BIFT01000002">
    <property type="protein sequence ID" value="GCE30842.1"/>
    <property type="molecule type" value="Genomic_DNA"/>
</dbReference>
<dbReference type="Proteomes" id="UP000287171">
    <property type="component" value="Unassembled WGS sequence"/>
</dbReference>
<dbReference type="SUPFAM" id="SSF82693">
    <property type="entry name" value="Multidrug efflux transporter AcrB pore domain, PN1, PN2, PC1 and PC2 subdomains"/>
    <property type="match status" value="3"/>
</dbReference>
<feature type="region of interest" description="Disordered" evidence="1">
    <location>
        <begin position="1090"/>
        <end position="1112"/>
    </location>
</feature>
<dbReference type="InterPro" id="IPR027463">
    <property type="entry name" value="AcrB_DN_DC_subdom"/>
</dbReference>
<feature type="transmembrane region" description="Helical" evidence="2">
    <location>
        <begin position="12"/>
        <end position="33"/>
    </location>
</feature>
<dbReference type="InterPro" id="IPR001036">
    <property type="entry name" value="Acrflvin-R"/>
</dbReference>